<dbReference type="AlphaFoldDB" id="A0A941DC51"/>
<dbReference type="InterPro" id="IPR009737">
    <property type="entry name" value="Aim32/Apd1-like"/>
</dbReference>
<dbReference type="CDD" id="cd03062">
    <property type="entry name" value="TRX_Fd_Sucrase"/>
    <property type="match status" value="1"/>
</dbReference>
<comment type="caution">
    <text evidence="1">The sequence shown here is derived from an EMBL/GenBank/DDBJ whole genome shotgun (WGS) entry which is preliminary data.</text>
</comment>
<name>A0A941DC51_9MICO</name>
<dbReference type="EMBL" id="JAGSNF010000023">
    <property type="protein sequence ID" value="MBR7744735.1"/>
    <property type="molecule type" value="Genomic_DNA"/>
</dbReference>
<keyword evidence="2" id="KW-1185">Reference proteome</keyword>
<evidence type="ECO:0000313" key="1">
    <source>
        <dbReference type="EMBL" id="MBR7744735.1"/>
    </source>
</evidence>
<sequence>MALTDLSRCSAAARHRGEPLGGTAPVASRWLLIEHQGPWAKQPLETPPLAGRVGQEIEAICASFGGRALLVRRQGRRALDPGAPQWFAVDTVRGCRTRGTWRTADDLLAAARSLGVELSSCDEDADPMFLVCTQGTRDACCAVRGRPIVAALDRRWPDEVWECTHLGGHRFAGTMLVLPEGACYGYLDTAGVPALVEAHLDGRVDGRHLRGVTRWEPAVQAAQARVLAEYGPAGLDEAVPGRVETDAESGVTRVEILGGGPVPERVVVDVRPEEQTDAPLSCGAAAKPAVLHHAEITSA</sequence>
<dbReference type="RefSeq" id="WP_211604259.1">
    <property type="nucleotide sequence ID" value="NZ_JAGSNF010000023.1"/>
</dbReference>
<dbReference type="Gene3D" id="3.40.30.10">
    <property type="entry name" value="Glutaredoxin"/>
    <property type="match status" value="1"/>
</dbReference>
<proteinExistence type="predicted"/>
<dbReference type="PANTHER" id="PTHR31902:SF22">
    <property type="entry name" value="SLL1203 PROTEIN"/>
    <property type="match status" value="1"/>
</dbReference>
<evidence type="ECO:0000313" key="2">
    <source>
        <dbReference type="Proteomes" id="UP000677016"/>
    </source>
</evidence>
<gene>
    <name evidence="1" type="ORF">KC207_15665</name>
</gene>
<dbReference type="SUPFAM" id="SSF52833">
    <property type="entry name" value="Thioredoxin-like"/>
    <property type="match status" value="1"/>
</dbReference>
<reference evidence="1" key="1">
    <citation type="submission" date="2021-04" db="EMBL/GenBank/DDBJ databases">
        <title>Phycicoccus avicenniae sp. nov., a novel endophytic actinomycetes isolated from branch of Avicennia mariana.</title>
        <authorList>
            <person name="Tuo L."/>
        </authorList>
    </citation>
    <scope>NUCLEOTIDE SEQUENCE</scope>
    <source>
        <strain evidence="1">BSK3Z-2</strain>
    </source>
</reference>
<dbReference type="Proteomes" id="UP000677016">
    <property type="component" value="Unassembled WGS sequence"/>
</dbReference>
<organism evidence="1 2">
    <name type="scientific">Phycicoccus avicenniae</name>
    <dbReference type="NCBI Taxonomy" id="2828860"/>
    <lineage>
        <taxon>Bacteria</taxon>
        <taxon>Bacillati</taxon>
        <taxon>Actinomycetota</taxon>
        <taxon>Actinomycetes</taxon>
        <taxon>Micrococcales</taxon>
        <taxon>Intrasporangiaceae</taxon>
        <taxon>Phycicoccus</taxon>
    </lineage>
</organism>
<dbReference type="Pfam" id="PF06999">
    <property type="entry name" value="Suc_Fer-like"/>
    <property type="match status" value="1"/>
</dbReference>
<dbReference type="InterPro" id="IPR036249">
    <property type="entry name" value="Thioredoxin-like_sf"/>
</dbReference>
<accession>A0A941DC51</accession>
<protein>
    <submittedName>
        <fullName evidence="1">Sucrase ferredoxin</fullName>
    </submittedName>
</protein>
<dbReference type="PANTHER" id="PTHR31902">
    <property type="entry name" value="ACTIN PATCHES DISTAL PROTEIN 1"/>
    <property type="match status" value="1"/>
</dbReference>